<feature type="coiled-coil region" evidence="6">
    <location>
        <begin position="65"/>
        <end position="99"/>
    </location>
</feature>
<dbReference type="InterPro" id="IPR042177">
    <property type="entry name" value="Cell/Rod_1"/>
</dbReference>
<gene>
    <name evidence="8" type="ORF">A2729_02275</name>
</gene>
<evidence type="ECO:0000256" key="5">
    <source>
        <dbReference type="PIRNR" id="PIRNR038471"/>
    </source>
</evidence>
<dbReference type="InterPro" id="IPR007221">
    <property type="entry name" value="MreC"/>
</dbReference>
<evidence type="ECO:0000256" key="3">
    <source>
        <dbReference type="ARBA" id="ARBA00022960"/>
    </source>
</evidence>
<keyword evidence="6" id="KW-0175">Coiled coil</keyword>
<dbReference type="GO" id="GO:0005886">
    <property type="term" value="C:plasma membrane"/>
    <property type="evidence" value="ECO:0007669"/>
    <property type="project" value="TreeGrafter"/>
</dbReference>
<dbReference type="AlphaFoldDB" id="A0A1G1XYR7"/>
<evidence type="ECO:0000313" key="8">
    <source>
        <dbReference type="EMBL" id="OGY44467.1"/>
    </source>
</evidence>
<keyword evidence="3 5" id="KW-0133">Cell shape</keyword>
<dbReference type="PANTHER" id="PTHR34138:SF1">
    <property type="entry name" value="CELL SHAPE-DETERMINING PROTEIN MREC"/>
    <property type="match status" value="1"/>
</dbReference>
<evidence type="ECO:0000256" key="1">
    <source>
        <dbReference type="ARBA" id="ARBA00009369"/>
    </source>
</evidence>
<comment type="caution">
    <text evidence="8">The sequence shown here is derived from an EMBL/GenBank/DDBJ whole genome shotgun (WGS) entry which is preliminary data.</text>
</comment>
<evidence type="ECO:0000313" key="9">
    <source>
        <dbReference type="Proteomes" id="UP000178930"/>
    </source>
</evidence>
<dbReference type="STRING" id="1797532.A2729_02275"/>
<dbReference type="PANTHER" id="PTHR34138">
    <property type="entry name" value="CELL SHAPE-DETERMINING PROTEIN MREC"/>
    <property type="match status" value="1"/>
</dbReference>
<dbReference type="Pfam" id="PF04085">
    <property type="entry name" value="MreC"/>
    <property type="match status" value="1"/>
</dbReference>
<dbReference type="GO" id="GO:0008360">
    <property type="term" value="P:regulation of cell shape"/>
    <property type="evidence" value="ECO:0007669"/>
    <property type="project" value="UniProtKB-KW"/>
</dbReference>
<protein>
    <recommendedName>
        <fullName evidence="2 5">Cell shape-determining protein MreC</fullName>
    </recommendedName>
    <alternativeName>
        <fullName evidence="4 5">Cell shape protein MreC</fullName>
    </alternativeName>
</protein>
<dbReference type="Gene3D" id="2.40.10.350">
    <property type="entry name" value="Rod shape-determining protein MreC, domain 2"/>
    <property type="match status" value="1"/>
</dbReference>
<dbReference type="NCBIfam" id="TIGR00219">
    <property type="entry name" value="mreC"/>
    <property type="match status" value="1"/>
</dbReference>
<evidence type="ECO:0000256" key="2">
    <source>
        <dbReference type="ARBA" id="ARBA00013855"/>
    </source>
</evidence>
<feature type="domain" description="Rod shape-determining protein MreC beta-barrel core" evidence="7">
    <location>
        <begin position="118"/>
        <end position="265"/>
    </location>
</feature>
<comment type="similarity">
    <text evidence="1 5">Belongs to the MreC family.</text>
</comment>
<organism evidence="8 9">
    <name type="scientific">Candidatus Buchananbacteria bacterium RIFCSPHIGHO2_01_FULL_39_14</name>
    <dbReference type="NCBI Taxonomy" id="1797532"/>
    <lineage>
        <taxon>Bacteria</taxon>
        <taxon>Candidatus Buchananiibacteriota</taxon>
    </lineage>
</organism>
<proteinExistence type="inferred from homology"/>
<evidence type="ECO:0000256" key="4">
    <source>
        <dbReference type="ARBA" id="ARBA00032089"/>
    </source>
</evidence>
<evidence type="ECO:0000256" key="6">
    <source>
        <dbReference type="SAM" id="Coils"/>
    </source>
</evidence>
<dbReference type="PIRSF" id="PIRSF038471">
    <property type="entry name" value="MreC"/>
    <property type="match status" value="1"/>
</dbReference>
<dbReference type="EMBL" id="MHIB01000016">
    <property type="protein sequence ID" value="OGY44467.1"/>
    <property type="molecule type" value="Genomic_DNA"/>
</dbReference>
<dbReference type="Proteomes" id="UP000178930">
    <property type="component" value="Unassembled WGS sequence"/>
</dbReference>
<dbReference type="InterPro" id="IPR055342">
    <property type="entry name" value="MreC_beta-barrel_core"/>
</dbReference>
<name>A0A1G1XYR7_9BACT</name>
<accession>A0A1G1XYR7</accession>
<reference evidence="8 9" key="1">
    <citation type="journal article" date="2016" name="Nat. Commun.">
        <title>Thousands of microbial genomes shed light on interconnected biogeochemical processes in an aquifer system.</title>
        <authorList>
            <person name="Anantharaman K."/>
            <person name="Brown C.T."/>
            <person name="Hug L.A."/>
            <person name="Sharon I."/>
            <person name="Castelle C.J."/>
            <person name="Probst A.J."/>
            <person name="Thomas B.C."/>
            <person name="Singh A."/>
            <person name="Wilkins M.J."/>
            <person name="Karaoz U."/>
            <person name="Brodie E.L."/>
            <person name="Williams K.H."/>
            <person name="Hubbard S.S."/>
            <person name="Banfield J.F."/>
        </authorList>
    </citation>
    <scope>NUCLEOTIDE SEQUENCE [LARGE SCALE GENOMIC DNA]</scope>
</reference>
<evidence type="ECO:0000259" key="7">
    <source>
        <dbReference type="Pfam" id="PF04085"/>
    </source>
</evidence>
<sequence>MFRFLKSWRLSATLLAAVILLIFLHYLKIILPLEDTLIRIFSPIQYRVYLAGVKINDFYYNLTSRGNLVDENEKLRNQLVSLAAENSQLKIKLEALDQLIQQNNFLLENKTNAVLAKVVGKNPEPNHQSLILNKGSEDGVLIDYPVITERGIIIGKILSVEPHSSQLLLLTDSKSRLAAMIQGQNQIKGVVVGEHGLSLKMEMVSQKDEIKEGEIVVTSGLEPTIPAGLVIGSVNRASKEANNFFQTVQLQSLIRIDDLIVVSILTDSL</sequence>
<dbReference type="Gene3D" id="2.40.10.340">
    <property type="entry name" value="Rod shape-determining protein MreC, domain 1"/>
    <property type="match status" value="1"/>
</dbReference>
<comment type="function">
    <text evidence="5">Involved in formation and maintenance of cell shape.</text>
</comment>
<dbReference type="InterPro" id="IPR042175">
    <property type="entry name" value="Cell/Rod_MreC_2"/>
</dbReference>